<evidence type="ECO:0000256" key="1">
    <source>
        <dbReference type="ARBA" id="ARBA00023224"/>
    </source>
</evidence>
<accession>A0ABS1D8Z6</accession>
<keyword evidence="4" id="KW-0812">Transmembrane</keyword>
<gene>
    <name evidence="7" type="ORF">CKO28_02365</name>
</gene>
<organism evidence="7 8">
    <name type="scientific">Rhodovibrio sodomensis</name>
    <dbReference type="NCBI Taxonomy" id="1088"/>
    <lineage>
        <taxon>Bacteria</taxon>
        <taxon>Pseudomonadati</taxon>
        <taxon>Pseudomonadota</taxon>
        <taxon>Alphaproteobacteria</taxon>
        <taxon>Rhodospirillales</taxon>
        <taxon>Rhodovibrionaceae</taxon>
        <taxon>Rhodovibrio</taxon>
    </lineage>
</organism>
<dbReference type="InterPro" id="IPR004089">
    <property type="entry name" value="MCPsignal_dom"/>
</dbReference>
<keyword evidence="1 3" id="KW-0807">Transducer</keyword>
<evidence type="ECO:0000256" key="2">
    <source>
        <dbReference type="ARBA" id="ARBA00029447"/>
    </source>
</evidence>
<evidence type="ECO:0000256" key="3">
    <source>
        <dbReference type="PROSITE-ProRule" id="PRU00284"/>
    </source>
</evidence>
<feature type="domain" description="Methyl-accepting transducer" evidence="5">
    <location>
        <begin position="166"/>
        <end position="402"/>
    </location>
</feature>
<reference evidence="7 8" key="1">
    <citation type="journal article" date="2020" name="Microorganisms">
        <title>Osmotic Adaptation and Compatible Solute Biosynthesis of Phototrophic Bacteria as Revealed from Genome Analyses.</title>
        <authorList>
            <person name="Imhoff J.F."/>
            <person name="Rahn T."/>
            <person name="Kunzel S."/>
            <person name="Keller A."/>
            <person name="Neulinger S.C."/>
        </authorList>
    </citation>
    <scope>NUCLEOTIDE SEQUENCE [LARGE SCALE GENOMIC DNA]</scope>
    <source>
        <strain evidence="7 8">DSM 9895</strain>
    </source>
</reference>
<dbReference type="InterPro" id="IPR003660">
    <property type="entry name" value="HAMP_dom"/>
</dbReference>
<evidence type="ECO:0008006" key="9">
    <source>
        <dbReference type="Google" id="ProtNLM"/>
    </source>
</evidence>
<name>A0ABS1D8Z6_9PROT</name>
<sequence>MLAIGLVAVAAVAGVLGDGWRVVGWVASALAVPAVGGAVVVLHRIRADLRALAATAERVARHGDFAERFAPTAMGGEVAGLRATLNHLLDVTDAFVREAGASMQHVAQGKYYRKILLRGLPGDFRASAERVNAATDQMDARTRRFARLTDRFEEQVQATIGAVQRAAEAVSEQSGSLSRAAEDTSRRTATMSAAAEQASTNVETVAGAAEELSAAIAEITEQVGRQAAIARDARAEAERARGEMDALVATTREIGEVLGLIRDIADKTNLLALNATIEAARAGEAGKGFAVVAQEVKSLAQQTGKATETITRQIADVRQATERTVEANERVGRTVETMSEIADSIAGAAEEQSVATREIANSITQASAGAREIAENVVNVSAVAAQTGQSAGTMQRSSAEMADRITGLESAAGGFLQAARAG</sequence>
<dbReference type="Gene3D" id="1.10.287.950">
    <property type="entry name" value="Methyl-accepting chemotaxis protein"/>
    <property type="match status" value="1"/>
</dbReference>
<dbReference type="PANTHER" id="PTHR32089:SF112">
    <property type="entry name" value="LYSOZYME-LIKE PROTEIN-RELATED"/>
    <property type="match status" value="1"/>
</dbReference>
<evidence type="ECO:0000313" key="7">
    <source>
        <dbReference type="EMBL" id="MBK1666886.1"/>
    </source>
</evidence>
<dbReference type="PROSITE" id="PS50885">
    <property type="entry name" value="HAMP"/>
    <property type="match status" value="1"/>
</dbReference>
<dbReference type="PANTHER" id="PTHR32089">
    <property type="entry name" value="METHYL-ACCEPTING CHEMOTAXIS PROTEIN MCPB"/>
    <property type="match status" value="1"/>
</dbReference>
<protein>
    <recommendedName>
        <fullName evidence="9">Chemotaxis protein</fullName>
    </recommendedName>
</protein>
<keyword evidence="8" id="KW-1185">Reference proteome</keyword>
<dbReference type="SMART" id="SM00304">
    <property type="entry name" value="HAMP"/>
    <property type="match status" value="1"/>
</dbReference>
<comment type="similarity">
    <text evidence="2">Belongs to the methyl-accepting chemotaxis (MCP) protein family.</text>
</comment>
<feature type="transmembrane region" description="Helical" evidence="4">
    <location>
        <begin position="23"/>
        <end position="42"/>
    </location>
</feature>
<dbReference type="SUPFAM" id="SSF58104">
    <property type="entry name" value="Methyl-accepting chemotaxis protein (MCP) signaling domain"/>
    <property type="match status" value="1"/>
</dbReference>
<dbReference type="Pfam" id="PF00015">
    <property type="entry name" value="MCPsignal"/>
    <property type="match status" value="1"/>
</dbReference>
<dbReference type="PRINTS" id="PR00260">
    <property type="entry name" value="CHEMTRNSDUCR"/>
</dbReference>
<dbReference type="EMBL" id="NRRL01000002">
    <property type="protein sequence ID" value="MBK1666886.1"/>
    <property type="molecule type" value="Genomic_DNA"/>
</dbReference>
<dbReference type="SMART" id="SM00283">
    <property type="entry name" value="MA"/>
    <property type="match status" value="1"/>
</dbReference>
<dbReference type="InterPro" id="IPR004090">
    <property type="entry name" value="Chemotax_Me-accpt_rcpt"/>
</dbReference>
<keyword evidence="4" id="KW-0472">Membrane</keyword>
<keyword evidence="4" id="KW-1133">Transmembrane helix</keyword>
<evidence type="ECO:0000259" key="6">
    <source>
        <dbReference type="PROSITE" id="PS50885"/>
    </source>
</evidence>
<comment type="caution">
    <text evidence="7">The sequence shown here is derived from an EMBL/GenBank/DDBJ whole genome shotgun (WGS) entry which is preliminary data.</text>
</comment>
<dbReference type="PROSITE" id="PS50111">
    <property type="entry name" value="CHEMOTAXIS_TRANSDUC_2"/>
    <property type="match status" value="1"/>
</dbReference>
<dbReference type="Proteomes" id="UP001296873">
    <property type="component" value="Unassembled WGS sequence"/>
</dbReference>
<evidence type="ECO:0000259" key="5">
    <source>
        <dbReference type="PROSITE" id="PS50111"/>
    </source>
</evidence>
<evidence type="ECO:0000313" key="8">
    <source>
        <dbReference type="Proteomes" id="UP001296873"/>
    </source>
</evidence>
<feature type="domain" description="HAMP" evidence="6">
    <location>
        <begin position="43"/>
        <end position="97"/>
    </location>
</feature>
<evidence type="ECO:0000256" key="4">
    <source>
        <dbReference type="SAM" id="Phobius"/>
    </source>
</evidence>
<proteinExistence type="inferred from homology"/>